<keyword evidence="6 11" id="KW-0547">Nucleotide-binding</keyword>
<evidence type="ECO:0000256" key="5">
    <source>
        <dbReference type="ARBA" id="ARBA00022701"/>
    </source>
</evidence>
<dbReference type="GO" id="GO:0045504">
    <property type="term" value="F:dynein heavy chain binding"/>
    <property type="evidence" value="ECO:0007669"/>
    <property type="project" value="TreeGrafter"/>
</dbReference>
<evidence type="ECO:0000256" key="6">
    <source>
        <dbReference type="ARBA" id="ARBA00022741"/>
    </source>
</evidence>
<evidence type="ECO:0000256" key="9">
    <source>
        <dbReference type="ARBA" id="ARBA00023175"/>
    </source>
</evidence>
<dbReference type="Proteomes" id="UP000092462">
    <property type="component" value="Unassembled WGS sequence"/>
</dbReference>
<sequence>MGTESGSEILGEVQKQGSTKLPSNKSVLVVGDNASGKTSLIAKLQGVEDPKKGSGLEYAYIDVRDEYRDDLTRLGVWVLDGDPGHTNLLKFALNESSYAHTLVMLTVSMNTPWSWLEQLQHWLKILAEHVDKLKLETEERQAARQKLVTAWQTYCEAGDDLDPGSPMKRSTRLSSADDELDALPLPEGALTTNLGLDIVVVVTKVHPTDYMSTLEKEFDYRDEHFDFMQQWIRRFCLAHGASLFYTSKISILYENMQTCKPDDYYTDIVVPPPQRK</sequence>
<evidence type="ECO:0000313" key="13">
    <source>
        <dbReference type="Proteomes" id="UP000092462"/>
    </source>
</evidence>
<dbReference type="CDD" id="cd00267">
    <property type="entry name" value="ABC_ATPase"/>
    <property type="match status" value="1"/>
</dbReference>
<dbReference type="GO" id="GO:0005868">
    <property type="term" value="C:cytoplasmic dynein complex"/>
    <property type="evidence" value="ECO:0007669"/>
    <property type="project" value="UniProtKB-UniRule"/>
</dbReference>
<dbReference type="InterPro" id="IPR008467">
    <property type="entry name" value="Dynein1_light_intermed_chain"/>
</dbReference>
<reference evidence="12" key="1">
    <citation type="submission" date="2022-08" db="UniProtKB">
        <authorList>
            <consortium name="EnsemblMetazoa"/>
        </authorList>
    </citation>
    <scope>IDENTIFICATION</scope>
    <source>
        <strain evidence="12">Israel</strain>
    </source>
</reference>
<keyword evidence="10 11" id="KW-0206">Cytoskeleton</keyword>
<dbReference type="AlphaFoldDB" id="A0A1B0DKW8"/>
<keyword evidence="3 11" id="KW-0813">Transport</keyword>
<proteinExistence type="inferred from homology"/>
<dbReference type="GO" id="GO:0005813">
    <property type="term" value="C:centrosome"/>
    <property type="evidence" value="ECO:0007669"/>
    <property type="project" value="TreeGrafter"/>
</dbReference>
<dbReference type="GO" id="GO:0005524">
    <property type="term" value="F:ATP binding"/>
    <property type="evidence" value="ECO:0007669"/>
    <property type="project" value="UniProtKB-KW"/>
</dbReference>
<evidence type="ECO:0000313" key="12">
    <source>
        <dbReference type="EnsemblMetazoa" id="PPAI008912-PA"/>
    </source>
</evidence>
<evidence type="ECO:0000256" key="8">
    <source>
        <dbReference type="ARBA" id="ARBA00023017"/>
    </source>
</evidence>
<dbReference type="PANTHER" id="PTHR12688">
    <property type="entry name" value="DYNEIN LIGHT INTERMEDIATE CHAIN"/>
    <property type="match status" value="1"/>
</dbReference>
<dbReference type="SUPFAM" id="SSF52540">
    <property type="entry name" value="P-loop containing nucleoside triphosphate hydrolases"/>
    <property type="match status" value="1"/>
</dbReference>
<evidence type="ECO:0000256" key="1">
    <source>
        <dbReference type="ARBA" id="ARBA00004245"/>
    </source>
</evidence>
<dbReference type="InterPro" id="IPR022780">
    <property type="entry name" value="Dynein_light_int_chain"/>
</dbReference>
<dbReference type="VEuPathDB" id="VectorBase:PPAI008912"/>
<keyword evidence="4 11" id="KW-0963">Cytoplasm</keyword>
<dbReference type="EMBL" id="AJVK01006515">
    <property type="status" value="NOT_ANNOTATED_CDS"/>
    <property type="molecule type" value="Genomic_DNA"/>
</dbReference>
<keyword evidence="5 11" id="KW-0493">Microtubule</keyword>
<keyword evidence="7 11" id="KW-0067">ATP-binding</keyword>
<keyword evidence="9 11" id="KW-0505">Motor protein</keyword>
<evidence type="ECO:0000256" key="7">
    <source>
        <dbReference type="ARBA" id="ARBA00022840"/>
    </source>
</evidence>
<dbReference type="PANTHER" id="PTHR12688:SF0">
    <property type="entry name" value="DYNEIN LIGHT INTERMEDIATE CHAIN"/>
    <property type="match status" value="1"/>
</dbReference>
<evidence type="ECO:0000256" key="11">
    <source>
        <dbReference type="RuleBase" id="RU366047"/>
    </source>
</evidence>
<dbReference type="VEuPathDB" id="VectorBase:PPAPM1_003827"/>
<dbReference type="GO" id="GO:0005874">
    <property type="term" value="C:microtubule"/>
    <property type="evidence" value="ECO:0007669"/>
    <property type="project" value="UniProtKB-KW"/>
</dbReference>
<name>A0A1B0DKW8_PHLPP</name>
<comment type="subunit">
    <text evidence="11">Homodimer. The cytoplasmic dynein 1 complex consists of two catalytic heavy chains (HCs) and a number of non-catalytic subunits presented by intermediate chains (ICs).</text>
</comment>
<evidence type="ECO:0000256" key="10">
    <source>
        <dbReference type="ARBA" id="ARBA00023212"/>
    </source>
</evidence>
<protein>
    <recommendedName>
        <fullName evidence="11">Dynein light intermediate chain</fullName>
    </recommendedName>
</protein>
<organism evidence="12 13">
    <name type="scientific">Phlebotomus papatasi</name>
    <name type="common">Sandfly</name>
    <dbReference type="NCBI Taxonomy" id="29031"/>
    <lineage>
        <taxon>Eukaryota</taxon>
        <taxon>Metazoa</taxon>
        <taxon>Ecdysozoa</taxon>
        <taxon>Arthropoda</taxon>
        <taxon>Hexapoda</taxon>
        <taxon>Insecta</taxon>
        <taxon>Pterygota</taxon>
        <taxon>Neoptera</taxon>
        <taxon>Endopterygota</taxon>
        <taxon>Diptera</taxon>
        <taxon>Nematocera</taxon>
        <taxon>Psychodoidea</taxon>
        <taxon>Psychodidae</taxon>
        <taxon>Phlebotomus</taxon>
        <taxon>Phlebotomus</taxon>
    </lineage>
</organism>
<dbReference type="InterPro" id="IPR027417">
    <property type="entry name" value="P-loop_NTPase"/>
</dbReference>
<dbReference type="EMBL" id="AJVK01006516">
    <property type="status" value="NOT_ANNOTATED_CDS"/>
    <property type="molecule type" value="Genomic_DNA"/>
</dbReference>
<evidence type="ECO:0000256" key="2">
    <source>
        <dbReference type="ARBA" id="ARBA00006831"/>
    </source>
</evidence>
<comment type="function">
    <text evidence="11">Acts as one of several non-catalytic accessory components of the cytoplasmic dynein 1 complex that are thought to be involved in linking dynein to cargos and to adapter proteins that regulate dynein function. Cytoplasmic dynein 1 acts as a motor for the intracellular retrograde motility of vesicles and organelles along microtubules. May play a role in binding dynein to membranous organelles or chromosomes.</text>
</comment>
<evidence type="ECO:0000256" key="4">
    <source>
        <dbReference type="ARBA" id="ARBA00022490"/>
    </source>
</evidence>
<dbReference type="GO" id="GO:0000226">
    <property type="term" value="P:microtubule cytoskeleton organization"/>
    <property type="evidence" value="ECO:0007669"/>
    <property type="project" value="TreeGrafter"/>
</dbReference>
<dbReference type="EnsemblMetazoa" id="PPAI008912-RA">
    <property type="protein sequence ID" value="PPAI008912-PA"/>
    <property type="gene ID" value="PPAI008912"/>
</dbReference>
<dbReference type="Pfam" id="PF05783">
    <property type="entry name" value="DLIC"/>
    <property type="match status" value="2"/>
</dbReference>
<dbReference type="GO" id="GO:0007018">
    <property type="term" value="P:microtubule-based movement"/>
    <property type="evidence" value="ECO:0007669"/>
    <property type="project" value="InterPro"/>
</dbReference>
<dbReference type="Gene3D" id="3.40.50.300">
    <property type="entry name" value="P-loop containing nucleotide triphosphate hydrolases"/>
    <property type="match status" value="1"/>
</dbReference>
<keyword evidence="8 11" id="KW-0243">Dynein</keyword>
<evidence type="ECO:0000256" key="3">
    <source>
        <dbReference type="ARBA" id="ARBA00022448"/>
    </source>
</evidence>
<keyword evidence="13" id="KW-1185">Reference proteome</keyword>
<accession>A0A1B0DKW8</accession>
<comment type="subcellular location">
    <subcellularLocation>
        <location evidence="1 11">Cytoplasm</location>
        <location evidence="1 11">Cytoskeleton</location>
    </subcellularLocation>
</comment>
<comment type="similarity">
    <text evidence="2 11">Belongs to the dynein light intermediate chain family.</text>
</comment>